<accession>A0AAN8IP31</accession>
<feature type="region of interest" description="Disordered" evidence="1">
    <location>
        <begin position="15"/>
        <end position="222"/>
    </location>
</feature>
<proteinExistence type="predicted"/>
<feature type="compositionally biased region" description="Polar residues" evidence="1">
    <location>
        <begin position="182"/>
        <end position="191"/>
    </location>
</feature>
<dbReference type="Proteomes" id="UP001316803">
    <property type="component" value="Unassembled WGS sequence"/>
</dbReference>
<feature type="compositionally biased region" description="Polar residues" evidence="1">
    <location>
        <begin position="54"/>
        <end position="74"/>
    </location>
</feature>
<evidence type="ECO:0000313" key="2">
    <source>
        <dbReference type="EMBL" id="KAK5954727.1"/>
    </source>
</evidence>
<feature type="compositionally biased region" description="Polar residues" evidence="1">
    <location>
        <begin position="212"/>
        <end position="222"/>
    </location>
</feature>
<name>A0AAN8IP31_9EURO</name>
<evidence type="ECO:0000313" key="3">
    <source>
        <dbReference type="Proteomes" id="UP001316803"/>
    </source>
</evidence>
<evidence type="ECO:0000256" key="1">
    <source>
        <dbReference type="SAM" id="MobiDB-lite"/>
    </source>
</evidence>
<dbReference type="AlphaFoldDB" id="A0AAN8IP31"/>
<reference evidence="2 3" key="1">
    <citation type="submission" date="2022-12" db="EMBL/GenBank/DDBJ databases">
        <title>Genomic features and morphological characterization of a novel Knufia sp. strain isolated from spacecraft assembly facility.</title>
        <authorList>
            <person name="Teixeira M."/>
            <person name="Chander A.M."/>
            <person name="Stajich J.E."/>
            <person name="Venkateswaran K."/>
        </authorList>
    </citation>
    <scope>NUCLEOTIDE SEQUENCE [LARGE SCALE GENOMIC DNA]</scope>
    <source>
        <strain evidence="2 3">FJI-L2-BK-P2</strain>
    </source>
</reference>
<gene>
    <name evidence="2" type="ORF">OHC33_004451</name>
</gene>
<feature type="compositionally biased region" description="Basic and acidic residues" evidence="1">
    <location>
        <begin position="78"/>
        <end position="88"/>
    </location>
</feature>
<keyword evidence="3" id="KW-1185">Reference proteome</keyword>
<organism evidence="2 3">
    <name type="scientific">Knufia fluminis</name>
    <dbReference type="NCBI Taxonomy" id="191047"/>
    <lineage>
        <taxon>Eukaryota</taxon>
        <taxon>Fungi</taxon>
        <taxon>Dikarya</taxon>
        <taxon>Ascomycota</taxon>
        <taxon>Pezizomycotina</taxon>
        <taxon>Eurotiomycetes</taxon>
        <taxon>Chaetothyriomycetidae</taxon>
        <taxon>Chaetothyriales</taxon>
        <taxon>Trichomeriaceae</taxon>
        <taxon>Knufia</taxon>
    </lineage>
</organism>
<dbReference type="EMBL" id="JAKLMC020000008">
    <property type="protein sequence ID" value="KAK5954727.1"/>
    <property type="molecule type" value="Genomic_DNA"/>
</dbReference>
<comment type="caution">
    <text evidence="2">The sequence shown here is derived from an EMBL/GenBank/DDBJ whole genome shotgun (WGS) entry which is preliminary data.</text>
</comment>
<protein>
    <submittedName>
        <fullName evidence="2">Uncharacterized protein</fullName>
    </submittedName>
</protein>
<sequence length="320" mass="36042">MRTVHPDVDRLAKQTTLMHQGDQLGLRGGVTPSGSRGRRNVETFNEDPDEDRAPSQQSGWRPVLQTQPFAQQFQIIAEVERDSREARPEQQQQQQQPMLAPEPQGYARFPPQMHPGHMQQSQRPHNDDFNHRVQSQLAGRSHQAQRSTPAQRPMIQPSAYRPQQTQQHPMQPRLQRPRHTQPRASGTSRPSPANLLSRGPALPARHGLPSMPSDSPQGGQALSQGLALTLPGIHVSAVPQSARGARYPAQAGTQSEAELLLRAQEQRHFWEEQDRIARQRLHERQTSHQRSNANAFRNGSGVHVMAREELERFPPPPPPQ</sequence>
<feature type="compositionally biased region" description="Polar residues" evidence="1">
    <location>
        <begin position="132"/>
        <end position="150"/>
    </location>
</feature>